<organism evidence="1 2">
    <name type="scientific">Smallanthus sonchifolius</name>
    <dbReference type="NCBI Taxonomy" id="185202"/>
    <lineage>
        <taxon>Eukaryota</taxon>
        <taxon>Viridiplantae</taxon>
        <taxon>Streptophyta</taxon>
        <taxon>Embryophyta</taxon>
        <taxon>Tracheophyta</taxon>
        <taxon>Spermatophyta</taxon>
        <taxon>Magnoliopsida</taxon>
        <taxon>eudicotyledons</taxon>
        <taxon>Gunneridae</taxon>
        <taxon>Pentapetalae</taxon>
        <taxon>asterids</taxon>
        <taxon>campanulids</taxon>
        <taxon>Asterales</taxon>
        <taxon>Asteraceae</taxon>
        <taxon>Asteroideae</taxon>
        <taxon>Heliantheae alliance</taxon>
        <taxon>Millerieae</taxon>
        <taxon>Smallanthus</taxon>
    </lineage>
</organism>
<reference evidence="2" key="1">
    <citation type="journal article" date="2022" name="Mol. Ecol. Resour.">
        <title>The genomes of chicory, endive, great burdock and yacon provide insights into Asteraceae palaeo-polyploidization history and plant inulin production.</title>
        <authorList>
            <person name="Fan W."/>
            <person name="Wang S."/>
            <person name="Wang H."/>
            <person name="Wang A."/>
            <person name="Jiang F."/>
            <person name="Liu H."/>
            <person name="Zhao H."/>
            <person name="Xu D."/>
            <person name="Zhang Y."/>
        </authorList>
    </citation>
    <scope>NUCLEOTIDE SEQUENCE [LARGE SCALE GENOMIC DNA]</scope>
    <source>
        <strain evidence="2">cv. Yunnan</strain>
    </source>
</reference>
<gene>
    <name evidence="1" type="ORF">L1987_46314</name>
</gene>
<sequence>MAGGSRTQVNKSHKTRFGSKSSRNIRQSLDKRKISKPDRNVVKGARAVRLQRNKMMREQKRATLLKEKRASSGTTSAPRVMVLFGLSASTSVSSLAADLLALLSNGNTGILLPAVASSEYRRRATIALTLSGVKIHCMPF</sequence>
<evidence type="ECO:0000313" key="1">
    <source>
        <dbReference type="EMBL" id="KAI3776528.1"/>
    </source>
</evidence>
<keyword evidence="2" id="KW-1185">Reference proteome</keyword>
<comment type="caution">
    <text evidence="1">The sequence shown here is derived from an EMBL/GenBank/DDBJ whole genome shotgun (WGS) entry which is preliminary data.</text>
</comment>
<accession>A0ACB9FZA7</accession>
<protein>
    <submittedName>
        <fullName evidence="1">Uncharacterized protein</fullName>
    </submittedName>
</protein>
<dbReference type="Proteomes" id="UP001056120">
    <property type="component" value="Linkage Group LG15"/>
</dbReference>
<reference evidence="1 2" key="2">
    <citation type="journal article" date="2022" name="Mol. Ecol. Resour.">
        <title>The genomes of chicory, endive, great burdock and yacon provide insights into Asteraceae paleo-polyploidization history and plant inulin production.</title>
        <authorList>
            <person name="Fan W."/>
            <person name="Wang S."/>
            <person name="Wang H."/>
            <person name="Wang A."/>
            <person name="Jiang F."/>
            <person name="Liu H."/>
            <person name="Zhao H."/>
            <person name="Xu D."/>
            <person name="Zhang Y."/>
        </authorList>
    </citation>
    <scope>NUCLEOTIDE SEQUENCE [LARGE SCALE GENOMIC DNA]</scope>
    <source>
        <strain evidence="2">cv. Yunnan</strain>
        <tissue evidence="1">Leaves</tissue>
    </source>
</reference>
<dbReference type="EMBL" id="CM042032">
    <property type="protein sequence ID" value="KAI3776528.1"/>
    <property type="molecule type" value="Genomic_DNA"/>
</dbReference>
<name>A0ACB9FZA7_9ASTR</name>
<proteinExistence type="predicted"/>
<evidence type="ECO:0000313" key="2">
    <source>
        <dbReference type="Proteomes" id="UP001056120"/>
    </source>
</evidence>